<evidence type="ECO:0000256" key="3">
    <source>
        <dbReference type="ARBA" id="ARBA00018111"/>
    </source>
</evidence>
<comment type="subcellular location">
    <subcellularLocation>
        <location evidence="1 5">Cytoplasm</location>
    </subcellularLocation>
</comment>
<name>A0A014P614_9BURK</name>
<dbReference type="InterPro" id="IPR053925">
    <property type="entry name" value="RecX_HTH_3rd"/>
</dbReference>
<keyword evidence="8" id="KW-1185">Reference proteome</keyword>
<dbReference type="NCBIfam" id="NF001055">
    <property type="entry name" value="PRK00117.2-5"/>
    <property type="match status" value="1"/>
</dbReference>
<dbReference type="Pfam" id="PF21981">
    <property type="entry name" value="RecX_HTH3"/>
    <property type="match status" value="1"/>
</dbReference>
<dbReference type="AlphaFoldDB" id="A0A014P614"/>
<evidence type="ECO:0000256" key="1">
    <source>
        <dbReference type="ARBA" id="ARBA00004496"/>
    </source>
</evidence>
<dbReference type="InterPro" id="IPR003783">
    <property type="entry name" value="Regulatory_RecX"/>
</dbReference>
<dbReference type="PANTHER" id="PTHR33602:SF1">
    <property type="entry name" value="REGULATORY PROTEIN RECX FAMILY PROTEIN"/>
    <property type="match status" value="1"/>
</dbReference>
<dbReference type="Proteomes" id="UP000020766">
    <property type="component" value="Unassembled WGS sequence"/>
</dbReference>
<accession>A0A014P614</accession>
<sequence length="153" mass="16945">MGFDKLSLTGRALKLLGQREHARLELERKLAPHVEDGDDLAAVLDALEAKGFISPERVAQSVLYRRSGKLGNARVLHELRSKGLDDATVRAAAEQLKDTEHARAWDVWQRKFGTVAATPQERMKQMRFLASRGFGGDVVNKVLRGQSPDGEEG</sequence>
<evidence type="ECO:0000259" key="6">
    <source>
        <dbReference type="Pfam" id="PF21981"/>
    </source>
</evidence>
<dbReference type="PATRIC" id="fig|1457173.3.peg.505"/>
<reference evidence="7 8" key="1">
    <citation type="submission" date="2014-01" db="EMBL/GenBank/DDBJ databases">
        <title>Interspecies Systems Biology Uncovers Metabolites Affecting C. elegans Gene Expression and Life History Traits.</title>
        <authorList>
            <person name="Watson E."/>
            <person name="Macneil L.T."/>
            <person name="Ritter A.D."/>
            <person name="Yilmaz L.S."/>
            <person name="Rosebrock A.P."/>
            <person name="Caudy A.A."/>
            <person name="Walhout A.J."/>
        </authorList>
    </citation>
    <scope>NUCLEOTIDE SEQUENCE [LARGE SCALE GENOMIC DNA]</scope>
    <source>
        <strain evidence="7 8">DA1877</strain>
    </source>
</reference>
<dbReference type="GO" id="GO:0005737">
    <property type="term" value="C:cytoplasm"/>
    <property type="evidence" value="ECO:0007669"/>
    <property type="project" value="UniProtKB-SubCell"/>
</dbReference>
<comment type="caution">
    <text evidence="7">The sequence shown here is derived from an EMBL/GenBank/DDBJ whole genome shotgun (WGS) entry which is preliminary data.</text>
</comment>
<keyword evidence="4 5" id="KW-0963">Cytoplasm</keyword>
<comment type="similarity">
    <text evidence="2 5">Belongs to the RecX family.</text>
</comment>
<dbReference type="STRING" id="225991.MA05_02420"/>
<protein>
    <recommendedName>
        <fullName evidence="3 5">Regulatory protein RecX</fullName>
    </recommendedName>
</protein>
<dbReference type="EMBL" id="JBOK01000002">
    <property type="protein sequence ID" value="EXU81625.1"/>
    <property type="molecule type" value="Genomic_DNA"/>
</dbReference>
<evidence type="ECO:0000313" key="7">
    <source>
        <dbReference type="EMBL" id="EXU81625.1"/>
    </source>
</evidence>
<dbReference type="Gene3D" id="1.10.10.10">
    <property type="entry name" value="Winged helix-like DNA-binding domain superfamily/Winged helix DNA-binding domain"/>
    <property type="match status" value="2"/>
</dbReference>
<dbReference type="RefSeq" id="WP_043378583.1">
    <property type="nucleotide sequence ID" value="NZ_JBOK01000002.1"/>
</dbReference>
<organism evidence="7 8">
    <name type="scientific">Comamonas aquatica DA1877</name>
    <dbReference type="NCBI Taxonomy" id="1457173"/>
    <lineage>
        <taxon>Bacteria</taxon>
        <taxon>Pseudomonadati</taxon>
        <taxon>Pseudomonadota</taxon>
        <taxon>Betaproteobacteria</taxon>
        <taxon>Burkholderiales</taxon>
        <taxon>Comamonadaceae</taxon>
        <taxon>Comamonas</taxon>
    </lineage>
</organism>
<evidence type="ECO:0000313" key="8">
    <source>
        <dbReference type="Proteomes" id="UP000020766"/>
    </source>
</evidence>
<dbReference type="HAMAP" id="MF_01114">
    <property type="entry name" value="RecX"/>
    <property type="match status" value="1"/>
</dbReference>
<evidence type="ECO:0000256" key="2">
    <source>
        <dbReference type="ARBA" id="ARBA00009695"/>
    </source>
</evidence>
<gene>
    <name evidence="5" type="primary">recX</name>
    <name evidence="7" type="ORF">AX13_07420</name>
</gene>
<comment type="function">
    <text evidence="5">Modulates RecA activity.</text>
</comment>
<dbReference type="InterPro" id="IPR036388">
    <property type="entry name" value="WH-like_DNA-bd_sf"/>
</dbReference>
<proteinExistence type="inferred from homology"/>
<feature type="domain" description="RecX third three-helical" evidence="6">
    <location>
        <begin position="99"/>
        <end position="143"/>
    </location>
</feature>
<evidence type="ECO:0000256" key="5">
    <source>
        <dbReference type="HAMAP-Rule" id="MF_01114"/>
    </source>
</evidence>
<dbReference type="GeneID" id="74940184"/>
<dbReference type="PANTHER" id="PTHR33602">
    <property type="entry name" value="REGULATORY PROTEIN RECX FAMILY PROTEIN"/>
    <property type="match status" value="1"/>
</dbReference>
<dbReference type="GO" id="GO:0006282">
    <property type="term" value="P:regulation of DNA repair"/>
    <property type="evidence" value="ECO:0007669"/>
    <property type="project" value="UniProtKB-UniRule"/>
</dbReference>
<evidence type="ECO:0000256" key="4">
    <source>
        <dbReference type="ARBA" id="ARBA00022490"/>
    </source>
</evidence>